<dbReference type="Pfam" id="PF20455">
    <property type="entry name" value="DUF6708"/>
    <property type="match status" value="1"/>
</dbReference>
<keyword evidence="3" id="KW-1185">Reference proteome</keyword>
<sequence length="158" mass="18291">MVAFGVRVDIAPPRDLPLRFNRARQRVYAYNFQYRWWNPFERWRVAAVSYDWSQVRAERWKLRGVTAQGALIIKWGVVLSIVEPGTNKVVDRFPLSTMGADEFAWSYICTYMQQGPAALPPPGAPRDHDDVPWYNLALRLAPKVNWPAGMDLESRTRP</sequence>
<protein>
    <recommendedName>
        <fullName evidence="1">DUF6708 domain-containing protein</fullName>
    </recommendedName>
</protein>
<dbReference type="Proteomes" id="UP000239477">
    <property type="component" value="Chromosome"/>
</dbReference>
<gene>
    <name evidence="2" type="ORF">CLM73_10365</name>
</gene>
<evidence type="ECO:0000313" key="3">
    <source>
        <dbReference type="Proteomes" id="UP000239477"/>
    </source>
</evidence>
<name>A0A2S0IGP4_9BURK</name>
<accession>A0A2S0IGP4</accession>
<evidence type="ECO:0000313" key="2">
    <source>
        <dbReference type="EMBL" id="AVJ30957.1"/>
    </source>
</evidence>
<feature type="domain" description="DUF6708" evidence="1">
    <location>
        <begin position="2"/>
        <end position="158"/>
    </location>
</feature>
<evidence type="ECO:0000259" key="1">
    <source>
        <dbReference type="Pfam" id="PF20455"/>
    </source>
</evidence>
<proteinExistence type="predicted"/>
<dbReference type="AlphaFoldDB" id="A0A2S0IGP4"/>
<reference evidence="2 3" key="1">
    <citation type="submission" date="2017-09" db="EMBL/GenBank/DDBJ databases">
        <title>Genomic, metabolic, and phenotypic characteristics of bacterial isolates from the natural microbiome of the model nematode Caenorhabditis elegans.</title>
        <authorList>
            <person name="Zimmermann J."/>
            <person name="Obeng N."/>
            <person name="Yang W."/>
            <person name="Obeng O."/>
            <person name="Kissoyan K."/>
            <person name="Pees B."/>
            <person name="Dirksen P."/>
            <person name="Hoppner M."/>
            <person name="Franke A."/>
            <person name="Rosenstiel P."/>
            <person name="Leippe M."/>
            <person name="Dierking K."/>
            <person name="Kaleta C."/>
            <person name="Schulenburg H."/>
        </authorList>
    </citation>
    <scope>NUCLEOTIDE SEQUENCE [LARGE SCALE GENOMIC DNA]</scope>
    <source>
        <strain evidence="2 3">MYb73</strain>
    </source>
</reference>
<dbReference type="InterPro" id="IPR046554">
    <property type="entry name" value="DUF6708"/>
</dbReference>
<organism evidence="2 3">
    <name type="scientific">Achromobacter spanius</name>
    <dbReference type="NCBI Taxonomy" id="217203"/>
    <lineage>
        <taxon>Bacteria</taxon>
        <taxon>Pseudomonadati</taxon>
        <taxon>Pseudomonadota</taxon>
        <taxon>Betaproteobacteria</taxon>
        <taxon>Burkholderiales</taxon>
        <taxon>Alcaligenaceae</taxon>
        <taxon>Achromobacter</taxon>
    </lineage>
</organism>
<dbReference type="OrthoDB" id="8656832at2"/>
<dbReference type="EMBL" id="CP023270">
    <property type="protein sequence ID" value="AVJ30957.1"/>
    <property type="molecule type" value="Genomic_DNA"/>
</dbReference>